<keyword evidence="3" id="KW-1185">Reference proteome</keyword>
<protein>
    <submittedName>
        <fullName evidence="2">Uncharacterized protein</fullName>
    </submittedName>
</protein>
<comment type="caution">
    <text evidence="2">The sequence shown here is derived from an EMBL/GenBank/DDBJ whole genome shotgun (WGS) entry which is preliminary data.</text>
</comment>
<evidence type="ECO:0000256" key="1">
    <source>
        <dbReference type="SAM" id="MobiDB-lite"/>
    </source>
</evidence>
<accession>A0ABV5G268</accession>
<gene>
    <name evidence="2" type="ORF">ACFFX0_18190</name>
</gene>
<evidence type="ECO:0000313" key="3">
    <source>
        <dbReference type="Proteomes" id="UP001589575"/>
    </source>
</evidence>
<dbReference type="EMBL" id="JBHMFI010000001">
    <property type="protein sequence ID" value="MFB9073028.1"/>
    <property type="molecule type" value="Genomic_DNA"/>
</dbReference>
<sequence length="44" mass="4662">MSRRCAPSARRSPRQAGRPSSARLPPPGSAPSGRRPRRQLPAAG</sequence>
<reference evidence="2 3" key="1">
    <citation type="submission" date="2024-09" db="EMBL/GenBank/DDBJ databases">
        <authorList>
            <person name="Sun Q."/>
            <person name="Mori K."/>
        </authorList>
    </citation>
    <scope>NUCLEOTIDE SEQUENCE [LARGE SCALE GENOMIC DNA]</scope>
    <source>
        <strain evidence="2 3">CCM 7609</strain>
    </source>
</reference>
<dbReference type="Proteomes" id="UP001589575">
    <property type="component" value="Unassembled WGS sequence"/>
</dbReference>
<evidence type="ECO:0000313" key="2">
    <source>
        <dbReference type="EMBL" id="MFB9073028.1"/>
    </source>
</evidence>
<proteinExistence type="predicted"/>
<feature type="compositionally biased region" description="Low complexity" evidence="1">
    <location>
        <begin position="1"/>
        <end position="23"/>
    </location>
</feature>
<organism evidence="2 3">
    <name type="scientific">Citricoccus parietis</name>
    <dbReference type="NCBI Taxonomy" id="592307"/>
    <lineage>
        <taxon>Bacteria</taxon>
        <taxon>Bacillati</taxon>
        <taxon>Actinomycetota</taxon>
        <taxon>Actinomycetes</taxon>
        <taxon>Micrococcales</taxon>
        <taxon>Micrococcaceae</taxon>
        <taxon>Citricoccus</taxon>
    </lineage>
</organism>
<name>A0ABV5G268_9MICC</name>
<feature type="region of interest" description="Disordered" evidence="1">
    <location>
        <begin position="1"/>
        <end position="44"/>
    </location>
</feature>